<feature type="transmembrane region" description="Helical" evidence="10">
    <location>
        <begin position="267"/>
        <end position="290"/>
    </location>
</feature>
<dbReference type="PANTHER" id="PTHR11795">
    <property type="entry name" value="BRANCHED-CHAIN AMINO ACID TRANSPORT SYSTEM PERMEASE PROTEIN LIVH"/>
    <property type="match status" value="1"/>
</dbReference>
<evidence type="ECO:0000256" key="1">
    <source>
        <dbReference type="ARBA" id="ARBA00004651"/>
    </source>
</evidence>
<dbReference type="AlphaFoldDB" id="A0A366LPV5"/>
<dbReference type="InterPro" id="IPR052157">
    <property type="entry name" value="BCAA_transport_permease"/>
</dbReference>
<dbReference type="GO" id="GO:0022857">
    <property type="term" value="F:transmembrane transporter activity"/>
    <property type="evidence" value="ECO:0007669"/>
    <property type="project" value="InterPro"/>
</dbReference>
<evidence type="ECO:0000256" key="3">
    <source>
        <dbReference type="ARBA" id="ARBA00022475"/>
    </source>
</evidence>
<dbReference type="PANTHER" id="PTHR11795:SF452">
    <property type="entry name" value="ABC TRANSPORTER PERMEASE PROTEIN"/>
    <property type="match status" value="1"/>
</dbReference>
<feature type="transmembrane region" description="Helical" evidence="10">
    <location>
        <begin position="230"/>
        <end position="255"/>
    </location>
</feature>
<evidence type="ECO:0000256" key="8">
    <source>
        <dbReference type="ARBA" id="ARBA00037998"/>
    </source>
</evidence>
<evidence type="ECO:0000256" key="4">
    <source>
        <dbReference type="ARBA" id="ARBA00022692"/>
    </source>
</evidence>
<evidence type="ECO:0000313" key="12">
    <source>
        <dbReference type="Proteomes" id="UP000253303"/>
    </source>
</evidence>
<dbReference type="InterPro" id="IPR001851">
    <property type="entry name" value="ABC_transp_permease"/>
</dbReference>
<reference evidence="11 12" key="1">
    <citation type="submission" date="2018-06" db="EMBL/GenBank/DDBJ databases">
        <title>Sphaerisporangium craniellae sp. nov., isolated from a marine sponge in the South China Sea.</title>
        <authorList>
            <person name="Li L."/>
        </authorList>
    </citation>
    <scope>NUCLEOTIDE SEQUENCE [LARGE SCALE GENOMIC DNA]</scope>
    <source>
        <strain evidence="11 12">LHW63015</strain>
    </source>
</reference>
<dbReference type="Proteomes" id="UP000253303">
    <property type="component" value="Unassembled WGS sequence"/>
</dbReference>
<feature type="transmembrane region" description="Helical" evidence="10">
    <location>
        <begin position="46"/>
        <end position="70"/>
    </location>
</feature>
<evidence type="ECO:0000256" key="2">
    <source>
        <dbReference type="ARBA" id="ARBA00022448"/>
    </source>
</evidence>
<feature type="region of interest" description="Disordered" evidence="9">
    <location>
        <begin position="1"/>
        <end position="31"/>
    </location>
</feature>
<feature type="transmembrane region" description="Helical" evidence="10">
    <location>
        <begin position="296"/>
        <end position="318"/>
    </location>
</feature>
<protein>
    <submittedName>
        <fullName evidence="11">Branched-chain amino acid ABC transporter permease</fullName>
    </submittedName>
</protein>
<comment type="similarity">
    <text evidence="8">Belongs to the binding-protein-dependent transport system permease family. LivHM subfamily.</text>
</comment>
<keyword evidence="5" id="KW-0029">Amino-acid transport</keyword>
<keyword evidence="7 10" id="KW-0472">Membrane</keyword>
<organism evidence="11 12">
    <name type="scientific">Spongiactinospora rosea</name>
    <dbReference type="NCBI Taxonomy" id="2248750"/>
    <lineage>
        <taxon>Bacteria</taxon>
        <taxon>Bacillati</taxon>
        <taxon>Actinomycetota</taxon>
        <taxon>Actinomycetes</taxon>
        <taxon>Streptosporangiales</taxon>
        <taxon>Streptosporangiaceae</taxon>
        <taxon>Spongiactinospora</taxon>
    </lineage>
</organism>
<dbReference type="GO" id="GO:0005886">
    <property type="term" value="C:plasma membrane"/>
    <property type="evidence" value="ECO:0007669"/>
    <property type="project" value="UniProtKB-SubCell"/>
</dbReference>
<feature type="transmembrane region" description="Helical" evidence="10">
    <location>
        <begin position="183"/>
        <end position="200"/>
    </location>
</feature>
<evidence type="ECO:0000256" key="6">
    <source>
        <dbReference type="ARBA" id="ARBA00022989"/>
    </source>
</evidence>
<gene>
    <name evidence="11" type="ORF">DP939_33140</name>
</gene>
<sequence>MASRSTRWPARSSAPPAGLRPAYRHGAPHRARVSHRRVDRVTRMQVLANGLALGAIYALVASCLLLIFGILEIPDFALGGRIMVGGYAGYFVAENLGLHYWFAVIAAALAAGLLGVVSELAVYRWLRNTPRPLLSGFIGALVLLTATEITVQLLFTADFRKLPSPYESQILDFAGIRMTEQRLLAGVVALVLIAALHAYLRGTRGGRAMRATLEDRRGAEIVGISPAKTALVAMLLGSCMAGVAGALLGPMYLVYPTMGDAILIKGLIVIVLAGMRSSLGAISAALLLGIAESFGASYLSVGFSDAYAFIFLIIALMVRPNGLFTKSVLVR</sequence>
<evidence type="ECO:0000256" key="5">
    <source>
        <dbReference type="ARBA" id="ARBA00022970"/>
    </source>
</evidence>
<evidence type="ECO:0000256" key="7">
    <source>
        <dbReference type="ARBA" id="ARBA00023136"/>
    </source>
</evidence>
<dbReference type="GO" id="GO:0006865">
    <property type="term" value="P:amino acid transport"/>
    <property type="evidence" value="ECO:0007669"/>
    <property type="project" value="UniProtKB-KW"/>
</dbReference>
<dbReference type="Pfam" id="PF02653">
    <property type="entry name" value="BPD_transp_2"/>
    <property type="match status" value="1"/>
</dbReference>
<keyword evidence="4 10" id="KW-0812">Transmembrane</keyword>
<feature type="transmembrane region" description="Helical" evidence="10">
    <location>
        <begin position="132"/>
        <end position="155"/>
    </location>
</feature>
<evidence type="ECO:0000256" key="10">
    <source>
        <dbReference type="SAM" id="Phobius"/>
    </source>
</evidence>
<feature type="transmembrane region" description="Helical" evidence="10">
    <location>
        <begin position="100"/>
        <end position="126"/>
    </location>
</feature>
<evidence type="ECO:0000256" key="9">
    <source>
        <dbReference type="SAM" id="MobiDB-lite"/>
    </source>
</evidence>
<dbReference type="CDD" id="cd06582">
    <property type="entry name" value="TM_PBP1_LivH_like"/>
    <property type="match status" value="1"/>
</dbReference>
<proteinExistence type="inferred from homology"/>
<comment type="subcellular location">
    <subcellularLocation>
        <location evidence="1">Cell membrane</location>
        <topology evidence="1">Multi-pass membrane protein</topology>
    </subcellularLocation>
</comment>
<keyword evidence="12" id="KW-1185">Reference proteome</keyword>
<evidence type="ECO:0000313" key="11">
    <source>
        <dbReference type="EMBL" id="RBQ15857.1"/>
    </source>
</evidence>
<keyword evidence="3" id="KW-1003">Cell membrane</keyword>
<accession>A0A366LPV5</accession>
<dbReference type="EMBL" id="QMEY01000020">
    <property type="protein sequence ID" value="RBQ15857.1"/>
    <property type="molecule type" value="Genomic_DNA"/>
</dbReference>
<keyword evidence="6 10" id="KW-1133">Transmembrane helix</keyword>
<name>A0A366LPV5_9ACTN</name>
<feature type="compositionally biased region" description="Basic residues" evidence="9">
    <location>
        <begin position="22"/>
        <end position="31"/>
    </location>
</feature>
<keyword evidence="2" id="KW-0813">Transport</keyword>
<comment type="caution">
    <text evidence="11">The sequence shown here is derived from an EMBL/GenBank/DDBJ whole genome shotgun (WGS) entry which is preliminary data.</text>
</comment>